<keyword evidence="6" id="KW-1185">Reference proteome</keyword>
<evidence type="ECO:0000256" key="1">
    <source>
        <dbReference type="ARBA" id="ARBA00022723"/>
    </source>
</evidence>
<dbReference type="InterPro" id="IPR006574">
    <property type="entry name" value="PRY"/>
</dbReference>
<name>A0A8T2MQ93_9TELE</name>
<feature type="domain" description="SPRY-associated" evidence="4">
    <location>
        <begin position="33"/>
        <end position="85"/>
    </location>
</feature>
<comment type="caution">
    <text evidence="5">The sequence shown here is derived from an EMBL/GenBank/DDBJ whole genome shotgun (WGS) entry which is preliminary data.</text>
</comment>
<dbReference type="Pfam" id="PF00622">
    <property type="entry name" value="SPRY"/>
    <property type="match status" value="1"/>
</dbReference>
<dbReference type="Proteomes" id="UP000824540">
    <property type="component" value="Unassembled WGS sequence"/>
</dbReference>
<dbReference type="InterPro" id="IPR003877">
    <property type="entry name" value="SPRY_dom"/>
</dbReference>
<gene>
    <name evidence="5" type="ORF">JZ751_023841</name>
</gene>
<reference evidence="5" key="1">
    <citation type="thesis" date="2021" institute="BYU ScholarsArchive" country="Provo, UT, USA">
        <title>Applications of and Algorithms for Genome Assembly and Genomic Analyses with an Emphasis on Marine Teleosts.</title>
        <authorList>
            <person name="Pickett B.D."/>
        </authorList>
    </citation>
    <scope>NUCLEOTIDE SEQUENCE</scope>
    <source>
        <strain evidence="5">HI-2016</strain>
    </source>
</reference>
<proteinExistence type="predicted"/>
<dbReference type="EMBL" id="JAFBMS010000537">
    <property type="protein sequence ID" value="KAG9330569.1"/>
    <property type="molecule type" value="Genomic_DNA"/>
</dbReference>
<organism evidence="5 6">
    <name type="scientific">Albula glossodonta</name>
    <name type="common">roundjaw bonefish</name>
    <dbReference type="NCBI Taxonomy" id="121402"/>
    <lineage>
        <taxon>Eukaryota</taxon>
        <taxon>Metazoa</taxon>
        <taxon>Chordata</taxon>
        <taxon>Craniata</taxon>
        <taxon>Vertebrata</taxon>
        <taxon>Euteleostomi</taxon>
        <taxon>Actinopterygii</taxon>
        <taxon>Neopterygii</taxon>
        <taxon>Teleostei</taxon>
        <taxon>Albuliformes</taxon>
        <taxon>Albulidae</taxon>
        <taxon>Albula</taxon>
    </lineage>
</organism>
<evidence type="ECO:0000256" key="3">
    <source>
        <dbReference type="ARBA" id="ARBA00022833"/>
    </source>
</evidence>
<dbReference type="GO" id="GO:0008270">
    <property type="term" value="F:zinc ion binding"/>
    <property type="evidence" value="ECO:0007669"/>
    <property type="project" value="UniProtKB-KW"/>
</dbReference>
<dbReference type="PANTHER" id="PTHR25465:SF5">
    <property type="entry name" value="E3 UBIQUITIN_ISG15 LIGASE TRIM25-RELATED"/>
    <property type="match status" value="1"/>
</dbReference>
<keyword evidence="1" id="KW-0479">Metal-binding</keyword>
<dbReference type="OrthoDB" id="9903688at2759"/>
<keyword evidence="3" id="KW-0862">Zinc</keyword>
<protein>
    <recommendedName>
        <fullName evidence="4">SPRY-associated domain-containing protein</fullName>
    </recommendedName>
</protein>
<dbReference type="InterPro" id="IPR051051">
    <property type="entry name" value="E3_ubiq-ligase_TRIM/RNF"/>
</dbReference>
<dbReference type="SUPFAM" id="SSF49899">
    <property type="entry name" value="Concanavalin A-like lectins/glucanases"/>
    <property type="match status" value="1"/>
</dbReference>
<dbReference type="InterPro" id="IPR013320">
    <property type="entry name" value="ConA-like_dom_sf"/>
</dbReference>
<sequence length="233" mass="26213">MAQDALRCVLARPLGKVHIVEEGCTREDILQYSCRLTLDPNTVNRKLRLSEGYREATRVEETQPYPDHPERFDYWEQVLCREGLSGRCYWEAEWRGEGGVHITMSYKDISRKGEGDEIGVYLDHRAGTLSFYSVSDTMTLLHRVQTTFTQPLYAGFGFNYPVASVKLEDQLVAKTPDVDSEGCWFKPQCSHKKIGAAVGPLSKALNPHCSQGGMAPGYSQINCKSLWIKASAK</sequence>
<evidence type="ECO:0000313" key="5">
    <source>
        <dbReference type="EMBL" id="KAG9330569.1"/>
    </source>
</evidence>
<dbReference type="PANTHER" id="PTHR25465">
    <property type="entry name" value="B-BOX DOMAIN CONTAINING"/>
    <property type="match status" value="1"/>
</dbReference>
<dbReference type="SMART" id="SM00589">
    <property type="entry name" value="PRY"/>
    <property type="match status" value="1"/>
</dbReference>
<evidence type="ECO:0000313" key="6">
    <source>
        <dbReference type="Proteomes" id="UP000824540"/>
    </source>
</evidence>
<dbReference type="Pfam" id="PF13765">
    <property type="entry name" value="PRY"/>
    <property type="match status" value="1"/>
</dbReference>
<dbReference type="CDD" id="cd16040">
    <property type="entry name" value="SPRY_PRY_SNTX"/>
    <property type="match status" value="1"/>
</dbReference>
<dbReference type="AlphaFoldDB" id="A0A8T2MQ93"/>
<evidence type="ECO:0000259" key="4">
    <source>
        <dbReference type="SMART" id="SM00589"/>
    </source>
</evidence>
<keyword evidence="2" id="KW-0863">Zinc-finger</keyword>
<dbReference type="Gene3D" id="2.60.120.920">
    <property type="match status" value="2"/>
</dbReference>
<dbReference type="InterPro" id="IPR043136">
    <property type="entry name" value="B30.2/SPRY_sf"/>
</dbReference>
<accession>A0A8T2MQ93</accession>
<evidence type="ECO:0000256" key="2">
    <source>
        <dbReference type="ARBA" id="ARBA00022771"/>
    </source>
</evidence>